<dbReference type="Pfam" id="PF01541">
    <property type="entry name" value="GIY-YIG"/>
    <property type="match status" value="1"/>
</dbReference>
<keyword evidence="3" id="KW-0255">Endonuclease</keyword>
<sequence length="86" mass="10070">MCYVYILKCADNTLYTGWTNNLDKRISSHSNGKGAKYTRARLPVDLVYFEKYEDKVSALKREYQIKQMNRKEKLKLISSSNLLVNT</sequence>
<dbReference type="SUPFAM" id="SSF82771">
    <property type="entry name" value="GIY-YIG endonuclease"/>
    <property type="match status" value="1"/>
</dbReference>
<dbReference type="PANTHER" id="PTHR34477:SF1">
    <property type="entry name" value="UPF0213 PROTEIN YHBQ"/>
    <property type="match status" value="1"/>
</dbReference>
<name>A0A4U9RBZ6_HATHI</name>
<keyword evidence="4" id="KW-1185">Reference proteome</keyword>
<evidence type="ECO:0000256" key="1">
    <source>
        <dbReference type="ARBA" id="ARBA00007435"/>
    </source>
</evidence>
<dbReference type="InterPro" id="IPR000305">
    <property type="entry name" value="GIY-YIG_endonuc"/>
</dbReference>
<dbReference type="SMART" id="SM00465">
    <property type="entry name" value="GIYc"/>
    <property type="match status" value="1"/>
</dbReference>
<accession>A0A4U9RBZ6</accession>
<dbReference type="PROSITE" id="PS50164">
    <property type="entry name" value="GIY_YIG"/>
    <property type="match status" value="1"/>
</dbReference>
<reference evidence="3 4" key="1">
    <citation type="submission" date="2019-05" db="EMBL/GenBank/DDBJ databases">
        <authorList>
            <consortium name="Pathogen Informatics"/>
        </authorList>
    </citation>
    <scope>NUCLEOTIDE SEQUENCE [LARGE SCALE GENOMIC DNA]</scope>
    <source>
        <strain evidence="3 4">NCTC503</strain>
    </source>
</reference>
<dbReference type="GO" id="GO:0004519">
    <property type="term" value="F:endonuclease activity"/>
    <property type="evidence" value="ECO:0007669"/>
    <property type="project" value="UniProtKB-KW"/>
</dbReference>
<dbReference type="AlphaFoldDB" id="A0A4U9RBZ6"/>
<dbReference type="InterPro" id="IPR050190">
    <property type="entry name" value="UPF0213_domain"/>
</dbReference>
<dbReference type="CDD" id="cd10456">
    <property type="entry name" value="GIY-YIG_UPF0213"/>
    <property type="match status" value="1"/>
</dbReference>
<dbReference type="KEGG" id="hhw:NCTC503_01363"/>
<keyword evidence="3" id="KW-0540">Nuclease</keyword>
<dbReference type="OrthoDB" id="9807770at2"/>
<evidence type="ECO:0000313" key="4">
    <source>
        <dbReference type="Proteomes" id="UP000308489"/>
    </source>
</evidence>
<comment type="similarity">
    <text evidence="1">Belongs to the UPF0213 family.</text>
</comment>
<dbReference type="PANTHER" id="PTHR34477">
    <property type="entry name" value="UPF0213 PROTEIN YHBQ"/>
    <property type="match status" value="1"/>
</dbReference>
<keyword evidence="3" id="KW-0378">Hydrolase</keyword>
<evidence type="ECO:0000259" key="2">
    <source>
        <dbReference type="PROSITE" id="PS50164"/>
    </source>
</evidence>
<dbReference type="EMBL" id="LR590481">
    <property type="protein sequence ID" value="VTQ89255.1"/>
    <property type="molecule type" value="Genomic_DNA"/>
</dbReference>
<dbReference type="Proteomes" id="UP000308489">
    <property type="component" value="Chromosome 1"/>
</dbReference>
<dbReference type="Gene3D" id="3.40.1440.10">
    <property type="entry name" value="GIY-YIG endonuclease"/>
    <property type="match status" value="1"/>
</dbReference>
<dbReference type="RefSeq" id="WP_138210028.1">
    <property type="nucleotide sequence ID" value="NZ_CBCRUQ010000017.1"/>
</dbReference>
<proteinExistence type="inferred from homology"/>
<evidence type="ECO:0000313" key="3">
    <source>
        <dbReference type="EMBL" id="VTQ89255.1"/>
    </source>
</evidence>
<gene>
    <name evidence="3" type="ORF">NCTC503_01363</name>
</gene>
<organism evidence="3 4">
    <name type="scientific">Hathewaya histolytica</name>
    <name type="common">Clostridium histolyticum</name>
    <dbReference type="NCBI Taxonomy" id="1498"/>
    <lineage>
        <taxon>Bacteria</taxon>
        <taxon>Bacillati</taxon>
        <taxon>Bacillota</taxon>
        <taxon>Clostridia</taxon>
        <taxon>Eubacteriales</taxon>
        <taxon>Clostridiaceae</taxon>
        <taxon>Hathewaya</taxon>
    </lineage>
</organism>
<protein>
    <submittedName>
        <fullName evidence="3">Putative endonuclease containing a URI domain</fullName>
    </submittedName>
</protein>
<dbReference type="InterPro" id="IPR035901">
    <property type="entry name" value="GIY-YIG_endonuc_sf"/>
</dbReference>
<feature type="domain" description="GIY-YIG" evidence="2">
    <location>
        <begin position="1"/>
        <end position="75"/>
    </location>
</feature>